<evidence type="ECO:0000256" key="2">
    <source>
        <dbReference type="ARBA" id="ARBA00022679"/>
    </source>
</evidence>
<dbReference type="Pfam" id="PF08100">
    <property type="entry name" value="Dimerisation"/>
    <property type="match status" value="1"/>
</dbReference>
<dbReference type="FunFam" id="3.40.50.150:FF:000057">
    <property type="entry name" value="O-methyltransferase ZRP4"/>
    <property type="match status" value="1"/>
</dbReference>
<evidence type="ECO:0000259" key="5">
    <source>
        <dbReference type="Pfam" id="PF08100"/>
    </source>
</evidence>
<evidence type="ECO:0000256" key="1">
    <source>
        <dbReference type="ARBA" id="ARBA00022603"/>
    </source>
</evidence>
<dbReference type="EMBL" id="JAZDWU010000004">
    <property type="protein sequence ID" value="KAL0005389.1"/>
    <property type="molecule type" value="Genomic_DNA"/>
</dbReference>
<dbReference type="Pfam" id="PF00891">
    <property type="entry name" value="Methyltransf_2"/>
    <property type="match status" value="1"/>
</dbReference>
<dbReference type="GO" id="GO:0046983">
    <property type="term" value="F:protein dimerization activity"/>
    <property type="evidence" value="ECO:0007669"/>
    <property type="project" value="InterPro"/>
</dbReference>
<keyword evidence="7" id="KW-1185">Reference proteome</keyword>
<proteinExistence type="predicted"/>
<dbReference type="SUPFAM" id="SSF53335">
    <property type="entry name" value="S-adenosyl-L-methionine-dependent methyltransferases"/>
    <property type="match status" value="1"/>
</dbReference>
<feature type="domain" description="O-methyltransferase dimerisation" evidence="5">
    <location>
        <begin position="21"/>
        <end position="113"/>
    </location>
</feature>
<dbReference type="InterPro" id="IPR016461">
    <property type="entry name" value="COMT-like"/>
</dbReference>
<keyword evidence="3" id="KW-0949">S-adenosyl-L-methionine</keyword>
<dbReference type="Proteomes" id="UP001459277">
    <property type="component" value="Unassembled WGS sequence"/>
</dbReference>
<dbReference type="Gene3D" id="1.10.10.10">
    <property type="entry name" value="Winged helix-like DNA-binding domain superfamily/Winged helix DNA-binding domain"/>
    <property type="match status" value="1"/>
</dbReference>
<sequence>MDLIHGEGVSELFQGQCLLFKHIFSYIDSMSLKCAIQLGIPDIIHNHGQPITLPELVSKLHIHPKKASCVYRLMRLLAHSGFFTKTIVHENQEKEKEEEAYTLTPSSRLILKDNVTSFLPYVLAMLDPVLLSPWQFLGDWFQGSEFTPFEKTHGKGFWDHCNQSPEFNNYFNEAMANDSLLMNLVIKDYKPIFEGLGSLVDVGGGTGTMARIISETFPHMKCTVLDLPHVVANLPDSKNLKYVGGDMFQYIPPADAILFKWILHNWSDEECVNVLKNCKEAIMGKGKEGKVIIIDIMINEEKDEYDVTTTKLLLDAVMMVLLTGKERNQKEWEKLFLEAGFSHYKIVSSFGMKSLIEHIRGIRNLSARLGLIGLGLVLRQTEALRGTGYQLRNGPVFSVCTALLPRSPELPQEVLA</sequence>
<dbReference type="PANTHER" id="PTHR11746">
    <property type="entry name" value="O-METHYLTRANSFERASE"/>
    <property type="match status" value="1"/>
</dbReference>
<dbReference type="GO" id="GO:0008171">
    <property type="term" value="F:O-methyltransferase activity"/>
    <property type="evidence" value="ECO:0007669"/>
    <property type="project" value="InterPro"/>
</dbReference>
<feature type="domain" description="O-methyltransferase C-terminal" evidence="4">
    <location>
        <begin position="134"/>
        <end position="342"/>
    </location>
</feature>
<dbReference type="FunFam" id="1.10.10.10:FF:000213">
    <property type="entry name" value="Coniferyl alcohol 9-O-methyltransferase"/>
    <property type="match status" value="1"/>
</dbReference>
<dbReference type="GO" id="GO:0032259">
    <property type="term" value="P:methylation"/>
    <property type="evidence" value="ECO:0007669"/>
    <property type="project" value="UniProtKB-KW"/>
</dbReference>
<dbReference type="Gene3D" id="3.40.50.150">
    <property type="entry name" value="Vaccinia Virus protein VP39"/>
    <property type="match status" value="1"/>
</dbReference>
<dbReference type="InterPro" id="IPR029063">
    <property type="entry name" value="SAM-dependent_MTases_sf"/>
</dbReference>
<name>A0AAW2D5M9_9ROSI</name>
<dbReference type="PROSITE" id="PS51683">
    <property type="entry name" value="SAM_OMT_II"/>
    <property type="match status" value="1"/>
</dbReference>
<evidence type="ECO:0000313" key="7">
    <source>
        <dbReference type="Proteomes" id="UP001459277"/>
    </source>
</evidence>
<dbReference type="AlphaFoldDB" id="A0AAW2D5M9"/>
<dbReference type="InterPro" id="IPR036388">
    <property type="entry name" value="WH-like_DNA-bd_sf"/>
</dbReference>
<keyword evidence="1" id="KW-0489">Methyltransferase</keyword>
<evidence type="ECO:0000256" key="3">
    <source>
        <dbReference type="ARBA" id="ARBA00022691"/>
    </source>
</evidence>
<evidence type="ECO:0000259" key="4">
    <source>
        <dbReference type="Pfam" id="PF00891"/>
    </source>
</evidence>
<organism evidence="6 7">
    <name type="scientific">Lithocarpus litseifolius</name>
    <dbReference type="NCBI Taxonomy" id="425828"/>
    <lineage>
        <taxon>Eukaryota</taxon>
        <taxon>Viridiplantae</taxon>
        <taxon>Streptophyta</taxon>
        <taxon>Embryophyta</taxon>
        <taxon>Tracheophyta</taxon>
        <taxon>Spermatophyta</taxon>
        <taxon>Magnoliopsida</taxon>
        <taxon>eudicotyledons</taxon>
        <taxon>Gunneridae</taxon>
        <taxon>Pentapetalae</taxon>
        <taxon>rosids</taxon>
        <taxon>fabids</taxon>
        <taxon>Fagales</taxon>
        <taxon>Fagaceae</taxon>
        <taxon>Lithocarpus</taxon>
    </lineage>
</organism>
<accession>A0AAW2D5M9</accession>
<evidence type="ECO:0008006" key="8">
    <source>
        <dbReference type="Google" id="ProtNLM"/>
    </source>
</evidence>
<dbReference type="InterPro" id="IPR012967">
    <property type="entry name" value="COMT_dimerisation"/>
</dbReference>
<reference evidence="6 7" key="1">
    <citation type="submission" date="2024-01" db="EMBL/GenBank/DDBJ databases">
        <title>A telomere-to-telomere, gap-free genome of sweet tea (Lithocarpus litseifolius).</title>
        <authorList>
            <person name="Zhou J."/>
        </authorList>
    </citation>
    <scope>NUCLEOTIDE SEQUENCE [LARGE SCALE GENOMIC DNA]</scope>
    <source>
        <strain evidence="6">Zhou-2022a</strain>
        <tissue evidence="6">Leaf</tissue>
    </source>
</reference>
<evidence type="ECO:0000313" key="6">
    <source>
        <dbReference type="EMBL" id="KAL0005389.1"/>
    </source>
</evidence>
<dbReference type="GO" id="GO:0009717">
    <property type="term" value="P:isoflavonoid biosynthetic process"/>
    <property type="evidence" value="ECO:0007669"/>
    <property type="project" value="UniProtKB-ARBA"/>
</dbReference>
<dbReference type="InterPro" id="IPR001077">
    <property type="entry name" value="COMT_C"/>
</dbReference>
<dbReference type="InterPro" id="IPR036390">
    <property type="entry name" value="WH_DNA-bd_sf"/>
</dbReference>
<gene>
    <name evidence="6" type="ORF">SO802_012950</name>
</gene>
<comment type="caution">
    <text evidence="6">The sequence shown here is derived from an EMBL/GenBank/DDBJ whole genome shotgun (WGS) entry which is preliminary data.</text>
</comment>
<protein>
    <recommendedName>
        <fullName evidence="8">Trans-resveratrol di-O-methyltransferase-like</fullName>
    </recommendedName>
</protein>
<dbReference type="SUPFAM" id="SSF46785">
    <property type="entry name" value="Winged helix' DNA-binding domain"/>
    <property type="match status" value="1"/>
</dbReference>
<dbReference type="GO" id="GO:0008757">
    <property type="term" value="F:S-adenosylmethionine-dependent methyltransferase activity"/>
    <property type="evidence" value="ECO:0007669"/>
    <property type="project" value="UniProtKB-ARBA"/>
</dbReference>
<keyword evidence="2" id="KW-0808">Transferase</keyword>